<name>A0AAV8SUI7_9ROSI</name>
<dbReference type="InterPro" id="IPR046960">
    <property type="entry name" value="PPR_At4g14850-like_plant"/>
</dbReference>
<dbReference type="InterPro" id="IPR002885">
    <property type="entry name" value="PPR_rpt"/>
</dbReference>
<dbReference type="Pfam" id="PF01535">
    <property type="entry name" value="PPR"/>
    <property type="match status" value="3"/>
</dbReference>
<evidence type="ECO:0000256" key="3">
    <source>
        <dbReference type="PROSITE-ProRule" id="PRU00708"/>
    </source>
</evidence>
<evidence type="ECO:0000256" key="2">
    <source>
        <dbReference type="ARBA" id="ARBA00022737"/>
    </source>
</evidence>
<feature type="repeat" description="PPR" evidence="3">
    <location>
        <begin position="108"/>
        <end position="142"/>
    </location>
</feature>
<dbReference type="PANTHER" id="PTHR47926:SF507">
    <property type="entry name" value="DYW DOMAIN-CONTAINING PROTEIN"/>
    <property type="match status" value="1"/>
</dbReference>
<dbReference type="Pfam" id="PF14432">
    <property type="entry name" value="DYW_deaminase"/>
    <property type="match status" value="1"/>
</dbReference>
<dbReference type="InterPro" id="IPR046848">
    <property type="entry name" value="E_motif"/>
</dbReference>
<evidence type="ECO:0000259" key="4">
    <source>
        <dbReference type="Pfam" id="PF14432"/>
    </source>
</evidence>
<accession>A0AAV8SUI7</accession>
<dbReference type="FunFam" id="1.25.40.10:FF:000184">
    <property type="entry name" value="Pentatricopeptide repeat-containing protein, chloroplastic"/>
    <property type="match status" value="1"/>
</dbReference>
<organism evidence="5 6">
    <name type="scientific">Erythroxylum novogranatense</name>
    <dbReference type="NCBI Taxonomy" id="1862640"/>
    <lineage>
        <taxon>Eukaryota</taxon>
        <taxon>Viridiplantae</taxon>
        <taxon>Streptophyta</taxon>
        <taxon>Embryophyta</taxon>
        <taxon>Tracheophyta</taxon>
        <taxon>Spermatophyta</taxon>
        <taxon>Magnoliopsida</taxon>
        <taxon>eudicotyledons</taxon>
        <taxon>Gunneridae</taxon>
        <taxon>Pentapetalae</taxon>
        <taxon>rosids</taxon>
        <taxon>fabids</taxon>
        <taxon>Malpighiales</taxon>
        <taxon>Erythroxylaceae</taxon>
        <taxon>Erythroxylum</taxon>
    </lineage>
</organism>
<protein>
    <recommendedName>
        <fullName evidence="4">DYW domain-containing protein</fullName>
    </recommendedName>
</protein>
<dbReference type="Gene3D" id="1.25.40.10">
    <property type="entry name" value="Tetratricopeptide repeat domain"/>
    <property type="match status" value="3"/>
</dbReference>
<feature type="repeat" description="PPR" evidence="3">
    <location>
        <begin position="179"/>
        <end position="209"/>
    </location>
</feature>
<dbReference type="GO" id="GO:0003723">
    <property type="term" value="F:RNA binding"/>
    <property type="evidence" value="ECO:0007669"/>
    <property type="project" value="InterPro"/>
</dbReference>
<dbReference type="FunFam" id="1.25.40.10:FF:000427">
    <property type="entry name" value="Pentatricopeptide repeat-containing protein chloroplastic"/>
    <property type="match status" value="1"/>
</dbReference>
<feature type="repeat" description="PPR" evidence="3">
    <location>
        <begin position="210"/>
        <end position="244"/>
    </location>
</feature>
<comment type="caution">
    <text evidence="5">The sequence shown here is derived from an EMBL/GenBank/DDBJ whole genome shotgun (WGS) entry which is preliminary data.</text>
</comment>
<dbReference type="PROSITE" id="PS51375">
    <property type="entry name" value="PPR"/>
    <property type="match status" value="3"/>
</dbReference>
<dbReference type="PANTHER" id="PTHR47926">
    <property type="entry name" value="PENTATRICOPEPTIDE REPEAT-CONTAINING PROTEIN"/>
    <property type="match status" value="1"/>
</dbReference>
<dbReference type="Pfam" id="PF13041">
    <property type="entry name" value="PPR_2"/>
    <property type="match status" value="1"/>
</dbReference>
<dbReference type="GO" id="GO:0008270">
    <property type="term" value="F:zinc ion binding"/>
    <property type="evidence" value="ECO:0007669"/>
    <property type="project" value="InterPro"/>
</dbReference>
<dbReference type="NCBIfam" id="TIGR00756">
    <property type="entry name" value="PPR"/>
    <property type="match status" value="4"/>
</dbReference>
<dbReference type="Pfam" id="PF20431">
    <property type="entry name" value="E_motif"/>
    <property type="match status" value="1"/>
</dbReference>
<evidence type="ECO:0000313" key="6">
    <source>
        <dbReference type="Proteomes" id="UP001159364"/>
    </source>
</evidence>
<sequence>MPINPLFGPKITFAYNTLIRHHASSKPSLALSLFLNMRLAGMASDHFTFPFVLKACSRLQMGVELHSLLVKIGLVSSIYVQNALISLYGSSGLLPKALQVFDEMGERDVVSWSSVISSFVNNGFGQEALSLFRDMQFDGNVKPDEVTMLSVVSAVSSLGALELGRWVDAYIRRNALGLSPSLGTSLIDMYSRCGSVDDSIRVFDEMSERNVLTWTALINGLAVHGRSVEALKMFDEMKKAGLPPDHITLKGVLIACSHGYLVEDGWRVFKSIKNEYLMEPTLEHYGCMVDILGRAGLLYDAFEFVERMPRKPNAVIWRTLLGACVSHNDLILAGKVKEKIHQLDPFHDGDYVLLSNAYGVVGRYMEKAKLRRSMQEKGISKTPAYSLLVVDEEIHEFLSGDISHPKSEEVTKFLVNMIDSLRVDGYTPNTCAVFHDIEEEEKENSVSYHSEKLAVAFAVLCFGERRTIRIMKNLRICHDCHRFMKHVSRKFNKEIVVRDRNRFHHFINGQCSCKDFW</sequence>
<dbReference type="Proteomes" id="UP001159364">
    <property type="component" value="Linkage Group LG09"/>
</dbReference>
<dbReference type="InterPro" id="IPR011990">
    <property type="entry name" value="TPR-like_helical_dom_sf"/>
</dbReference>
<dbReference type="AlphaFoldDB" id="A0AAV8SUI7"/>
<evidence type="ECO:0000313" key="5">
    <source>
        <dbReference type="EMBL" id="KAJ8755951.1"/>
    </source>
</evidence>
<keyword evidence="6" id="KW-1185">Reference proteome</keyword>
<dbReference type="EMBL" id="JAIWQS010000009">
    <property type="protein sequence ID" value="KAJ8755951.1"/>
    <property type="molecule type" value="Genomic_DNA"/>
</dbReference>
<dbReference type="InterPro" id="IPR032867">
    <property type="entry name" value="DYW_dom"/>
</dbReference>
<evidence type="ECO:0000256" key="1">
    <source>
        <dbReference type="ARBA" id="ARBA00006643"/>
    </source>
</evidence>
<comment type="similarity">
    <text evidence="1">Belongs to the PPR family. PCMP-H subfamily.</text>
</comment>
<reference evidence="5 6" key="1">
    <citation type="submission" date="2021-09" db="EMBL/GenBank/DDBJ databases">
        <title>Genomic insights and catalytic innovation underlie evolution of tropane alkaloids biosynthesis.</title>
        <authorList>
            <person name="Wang Y.-J."/>
            <person name="Tian T."/>
            <person name="Huang J.-P."/>
            <person name="Huang S.-X."/>
        </authorList>
    </citation>
    <scope>NUCLEOTIDE SEQUENCE [LARGE SCALE GENOMIC DNA]</scope>
    <source>
        <strain evidence="5">KIB-2018</strain>
        <tissue evidence="5">Leaf</tissue>
    </source>
</reference>
<dbReference type="GO" id="GO:0009451">
    <property type="term" value="P:RNA modification"/>
    <property type="evidence" value="ECO:0007669"/>
    <property type="project" value="InterPro"/>
</dbReference>
<gene>
    <name evidence="5" type="ORF">K2173_024496</name>
</gene>
<keyword evidence="2" id="KW-0677">Repeat</keyword>
<feature type="domain" description="DYW" evidence="4">
    <location>
        <begin position="425"/>
        <end position="517"/>
    </location>
</feature>
<proteinExistence type="inferred from homology"/>